<organism evidence="2 3">
    <name type="scientific">Caenorhabditis angaria</name>
    <dbReference type="NCBI Taxonomy" id="860376"/>
    <lineage>
        <taxon>Eukaryota</taxon>
        <taxon>Metazoa</taxon>
        <taxon>Ecdysozoa</taxon>
        <taxon>Nematoda</taxon>
        <taxon>Chromadorea</taxon>
        <taxon>Rhabditida</taxon>
        <taxon>Rhabditina</taxon>
        <taxon>Rhabditomorpha</taxon>
        <taxon>Rhabditoidea</taxon>
        <taxon>Rhabditidae</taxon>
        <taxon>Peloderinae</taxon>
        <taxon>Caenorhabditis</taxon>
    </lineage>
</organism>
<feature type="transmembrane region" description="Helical" evidence="1">
    <location>
        <begin position="123"/>
        <end position="142"/>
    </location>
</feature>
<evidence type="ECO:0000313" key="3">
    <source>
        <dbReference type="Proteomes" id="UP001152747"/>
    </source>
</evidence>
<keyword evidence="1" id="KW-0472">Membrane</keyword>
<feature type="transmembrane region" description="Helical" evidence="1">
    <location>
        <begin position="258"/>
        <end position="284"/>
    </location>
</feature>
<protein>
    <submittedName>
        <fullName evidence="2">Uncharacterized protein</fullName>
    </submittedName>
</protein>
<dbReference type="AlphaFoldDB" id="A0A9P1MTQ7"/>
<sequence>MEWVQNRFTFPLSFLEVTILISATSAWFWNFLKISTFYLGYFPQDLLRQSISSDKICPFALDSEVDGLYVRDFTHHDLPGELLAAKIATFLDFAETPEIILKFIVDQMKISHLFNEVLISPRFLAVFFMIIFAIILIDYFIVGRISGEFIEDYQKLIEIEREETETMQTFSRKFFGEKVLVLGFVISQNFIDISHFTPNLKDFSSFVNSKFSSASITGDSTIFAIWYCFVFFVFYVTQLILMRFVLTLKNGQIKHRNLFSNPPIICTSFLLLILFTFSSFIYGISLMAFNFLNTKYAAILIIDAFQCWIRCAYTLLRVTLIISTSKITTDSEILLKCGNSQRKLEICKIFYEKIAHLLYILQYSLYMVVGITITQKFASILFFRRLAKNIRMFFETKFEEDLDLDKLI</sequence>
<accession>A0A9P1MTQ7</accession>
<dbReference type="EMBL" id="CANHGI010000001">
    <property type="protein sequence ID" value="CAI5439717.1"/>
    <property type="molecule type" value="Genomic_DNA"/>
</dbReference>
<feature type="transmembrane region" description="Helical" evidence="1">
    <location>
        <begin position="12"/>
        <end position="32"/>
    </location>
</feature>
<keyword evidence="1" id="KW-1133">Transmembrane helix</keyword>
<feature type="transmembrane region" description="Helical" evidence="1">
    <location>
        <begin position="363"/>
        <end position="383"/>
    </location>
</feature>
<evidence type="ECO:0000313" key="2">
    <source>
        <dbReference type="EMBL" id="CAI5439717.1"/>
    </source>
</evidence>
<dbReference type="Proteomes" id="UP001152747">
    <property type="component" value="Unassembled WGS sequence"/>
</dbReference>
<name>A0A9P1MTQ7_9PELO</name>
<evidence type="ECO:0000256" key="1">
    <source>
        <dbReference type="SAM" id="Phobius"/>
    </source>
</evidence>
<keyword evidence="3" id="KW-1185">Reference proteome</keyword>
<reference evidence="2" key="1">
    <citation type="submission" date="2022-11" db="EMBL/GenBank/DDBJ databases">
        <authorList>
            <person name="Kikuchi T."/>
        </authorList>
    </citation>
    <scope>NUCLEOTIDE SEQUENCE</scope>
    <source>
        <strain evidence="2">PS1010</strain>
    </source>
</reference>
<proteinExistence type="predicted"/>
<comment type="caution">
    <text evidence="2">The sequence shown here is derived from an EMBL/GenBank/DDBJ whole genome shotgun (WGS) entry which is preliminary data.</text>
</comment>
<keyword evidence="1" id="KW-0812">Transmembrane</keyword>
<feature type="transmembrane region" description="Helical" evidence="1">
    <location>
        <begin position="224"/>
        <end position="246"/>
    </location>
</feature>
<gene>
    <name evidence="2" type="ORF">CAMP_LOCUS2354</name>
</gene>